<gene>
    <name evidence="2" type="ORF">HOLleu_06135</name>
</gene>
<dbReference type="Proteomes" id="UP001152320">
    <property type="component" value="Chromosome 2"/>
</dbReference>
<comment type="caution">
    <text evidence="2">The sequence shown here is derived from an EMBL/GenBank/DDBJ whole genome shotgun (WGS) entry which is preliminary data.</text>
</comment>
<dbReference type="OrthoDB" id="10282943at2759"/>
<keyword evidence="1" id="KW-1133">Transmembrane helix</keyword>
<sequence length="128" mass="14202">MSGANSSNISYQQHTNATRVDSRTSRLYSQLDEELDDSSICGGLCCKPGLVIGILSCIYVIFVLPCGLFLMMVGGPKSYILLLIGFGAIFLPLLVFALVCVVVFVRRRRRKRAVLHRQMKETPDADFV</sequence>
<evidence type="ECO:0000313" key="3">
    <source>
        <dbReference type="Proteomes" id="UP001152320"/>
    </source>
</evidence>
<keyword evidence="1" id="KW-0472">Membrane</keyword>
<proteinExistence type="predicted"/>
<feature type="transmembrane region" description="Helical" evidence="1">
    <location>
        <begin position="79"/>
        <end position="105"/>
    </location>
</feature>
<evidence type="ECO:0008006" key="4">
    <source>
        <dbReference type="Google" id="ProtNLM"/>
    </source>
</evidence>
<dbReference type="EMBL" id="JAIZAY010000002">
    <property type="protein sequence ID" value="KAJ8047195.1"/>
    <property type="molecule type" value="Genomic_DNA"/>
</dbReference>
<keyword evidence="3" id="KW-1185">Reference proteome</keyword>
<reference evidence="2" key="1">
    <citation type="submission" date="2021-10" db="EMBL/GenBank/DDBJ databases">
        <title>Tropical sea cucumber genome reveals ecological adaptation and Cuvierian tubules defense mechanism.</title>
        <authorList>
            <person name="Chen T."/>
        </authorList>
    </citation>
    <scope>NUCLEOTIDE SEQUENCE</scope>
    <source>
        <strain evidence="2">Nanhai2018</strain>
        <tissue evidence="2">Muscle</tissue>
    </source>
</reference>
<accession>A0A9Q1CM33</accession>
<dbReference type="AlphaFoldDB" id="A0A9Q1CM33"/>
<keyword evidence="1" id="KW-0812">Transmembrane</keyword>
<name>A0A9Q1CM33_HOLLE</name>
<evidence type="ECO:0000256" key="1">
    <source>
        <dbReference type="SAM" id="Phobius"/>
    </source>
</evidence>
<organism evidence="2 3">
    <name type="scientific">Holothuria leucospilota</name>
    <name type="common">Black long sea cucumber</name>
    <name type="synonym">Mertensiothuria leucospilota</name>
    <dbReference type="NCBI Taxonomy" id="206669"/>
    <lineage>
        <taxon>Eukaryota</taxon>
        <taxon>Metazoa</taxon>
        <taxon>Echinodermata</taxon>
        <taxon>Eleutherozoa</taxon>
        <taxon>Echinozoa</taxon>
        <taxon>Holothuroidea</taxon>
        <taxon>Aspidochirotacea</taxon>
        <taxon>Aspidochirotida</taxon>
        <taxon>Holothuriidae</taxon>
        <taxon>Holothuria</taxon>
    </lineage>
</organism>
<feature type="transmembrane region" description="Helical" evidence="1">
    <location>
        <begin position="50"/>
        <end position="73"/>
    </location>
</feature>
<evidence type="ECO:0000313" key="2">
    <source>
        <dbReference type="EMBL" id="KAJ8047195.1"/>
    </source>
</evidence>
<protein>
    <recommendedName>
        <fullName evidence="4">Transmembrane protein</fullName>
    </recommendedName>
</protein>